<reference evidence="13" key="1">
    <citation type="journal article" date="2019" name="Int. J. Syst. Evol. Microbiol.">
        <title>The Global Catalogue of Microorganisms (GCM) 10K type strain sequencing project: providing services to taxonomists for standard genome sequencing and annotation.</title>
        <authorList>
            <consortium name="The Broad Institute Genomics Platform"/>
            <consortium name="The Broad Institute Genome Sequencing Center for Infectious Disease"/>
            <person name="Wu L."/>
            <person name="Ma J."/>
        </authorList>
    </citation>
    <scope>NUCLEOTIDE SEQUENCE [LARGE SCALE GENOMIC DNA]</scope>
    <source>
        <strain evidence="13">CGMCC 1.15731</strain>
    </source>
</reference>
<keyword evidence="5" id="KW-0444">Lipid biosynthesis</keyword>
<keyword evidence="8 12" id="KW-0808">Transferase</keyword>
<evidence type="ECO:0000256" key="9">
    <source>
        <dbReference type="ARBA" id="ARBA00023098"/>
    </source>
</evidence>
<dbReference type="Pfam" id="PF02684">
    <property type="entry name" value="LpxB"/>
    <property type="match status" value="1"/>
</dbReference>
<dbReference type="NCBIfam" id="TIGR00215">
    <property type="entry name" value="lpxB"/>
    <property type="match status" value="1"/>
</dbReference>
<keyword evidence="6" id="KW-0441">Lipid A biosynthesis</keyword>
<keyword evidence="7 12" id="KW-0328">Glycosyltransferase</keyword>
<gene>
    <name evidence="12" type="primary">lpxB</name>
    <name evidence="12" type="ORF">ACFO1V_08610</name>
</gene>
<comment type="catalytic activity">
    <reaction evidence="10">
        <text>a lipid X + a UDP-2-N,3-O-bis[(3R)-3-hydroxyacyl]-alpha-D-glucosamine = a lipid A disaccharide + UDP + H(+)</text>
        <dbReference type="Rhea" id="RHEA:67828"/>
        <dbReference type="ChEBI" id="CHEBI:15378"/>
        <dbReference type="ChEBI" id="CHEBI:58223"/>
        <dbReference type="ChEBI" id="CHEBI:137748"/>
        <dbReference type="ChEBI" id="CHEBI:176338"/>
        <dbReference type="ChEBI" id="CHEBI:176343"/>
        <dbReference type="EC" id="2.4.1.182"/>
    </reaction>
</comment>
<comment type="caution">
    <text evidence="12">The sequence shown here is derived from an EMBL/GenBank/DDBJ whole genome shotgun (WGS) entry which is preliminary data.</text>
</comment>
<sequence>MTDANRRPLKLAVVAGEESGDLLGADLVDALRDMTDRPVELVGVGGEHLVARGLDSLFDPHEIALIGLGAILKKLPRLIMRIRETAKTIVAARPDCVLLIDSPDFTHRVAARIRKSDPSIPIVKYIAPSVWAWRPERAPAMRTYIDHVLTVLPFETAVMERLKGPESTYVGHRLTRYPPLVQTRAKQLAREAEREVGGRKTLLVLPGSRRSEVQSLMAPFGDAIAELSARVSELEVILPTLPRIEAMVRDLSKNWPVKPVIVVGEEAKWQAFAKADAALAASGTVSLELALSRIPTVLCYMPDWFARKFLVPRITIWSAALPNIIADQPVVPEYFNEFVRPGKLARYLERLMQPGSARQAQLDGFDRIETIMETDQPSGIIGASVVLRLAEHARPVMGRT</sequence>
<dbReference type="PANTHER" id="PTHR30372">
    <property type="entry name" value="LIPID-A-DISACCHARIDE SYNTHASE"/>
    <property type="match status" value="1"/>
</dbReference>
<evidence type="ECO:0000256" key="6">
    <source>
        <dbReference type="ARBA" id="ARBA00022556"/>
    </source>
</evidence>
<dbReference type="EC" id="2.4.1.182" evidence="3 11"/>
<evidence type="ECO:0000256" key="7">
    <source>
        <dbReference type="ARBA" id="ARBA00022676"/>
    </source>
</evidence>
<name>A0ABV9H4Z9_9HYPH</name>
<keyword evidence="13" id="KW-1185">Reference proteome</keyword>
<comment type="similarity">
    <text evidence="2">Belongs to the LpxB family.</text>
</comment>
<dbReference type="RefSeq" id="WP_374829406.1">
    <property type="nucleotide sequence ID" value="NZ_JBHEEZ010000001.1"/>
</dbReference>
<protein>
    <recommendedName>
        <fullName evidence="4 11">Lipid-A-disaccharide synthase</fullName>
        <ecNumber evidence="3 11">2.4.1.182</ecNumber>
    </recommendedName>
</protein>
<evidence type="ECO:0000256" key="8">
    <source>
        <dbReference type="ARBA" id="ARBA00022679"/>
    </source>
</evidence>
<evidence type="ECO:0000313" key="13">
    <source>
        <dbReference type="Proteomes" id="UP001596042"/>
    </source>
</evidence>
<evidence type="ECO:0000256" key="4">
    <source>
        <dbReference type="ARBA" id="ARBA00020902"/>
    </source>
</evidence>
<dbReference type="SUPFAM" id="SSF53756">
    <property type="entry name" value="UDP-Glycosyltransferase/glycogen phosphorylase"/>
    <property type="match status" value="1"/>
</dbReference>
<dbReference type="EMBL" id="JBHSEL010000053">
    <property type="protein sequence ID" value="MFC4625282.1"/>
    <property type="molecule type" value="Genomic_DNA"/>
</dbReference>
<dbReference type="GO" id="GO:0008915">
    <property type="term" value="F:lipid-A-disaccharide synthase activity"/>
    <property type="evidence" value="ECO:0007669"/>
    <property type="project" value="UniProtKB-EC"/>
</dbReference>
<accession>A0ABV9H4Z9</accession>
<proteinExistence type="inferred from homology"/>
<keyword evidence="9" id="KW-0443">Lipid metabolism</keyword>
<evidence type="ECO:0000256" key="3">
    <source>
        <dbReference type="ARBA" id="ARBA00012687"/>
    </source>
</evidence>
<evidence type="ECO:0000256" key="2">
    <source>
        <dbReference type="ARBA" id="ARBA00007868"/>
    </source>
</evidence>
<evidence type="ECO:0000313" key="12">
    <source>
        <dbReference type="EMBL" id="MFC4625282.1"/>
    </source>
</evidence>
<dbReference type="InterPro" id="IPR003835">
    <property type="entry name" value="Glyco_trans_19"/>
</dbReference>
<dbReference type="PANTHER" id="PTHR30372:SF4">
    <property type="entry name" value="LIPID-A-DISACCHARIDE SYNTHASE, MITOCHONDRIAL-RELATED"/>
    <property type="match status" value="1"/>
</dbReference>
<evidence type="ECO:0000256" key="1">
    <source>
        <dbReference type="ARBA" id="ARBA00002056"/>
    </source>
</evidence>
<evidence type="ECO:0000256" key="5">
    <source>
        <dbReference type="ARBA" id="ARBA00022516"/>
    </source>
</evidence>
<comment type="function">
    <text evidence="1">Condensation of UDP-2,3-diacylglucosamine and 2,3-diacylglucosamine-1-phosphate to form lipid A disaccharide, a precursor of lipid A, a phosphorylated glycolipid that anchors the lipopolysaccharide to the outer membrane of the cell.</text>
</comment>
<dbReference type="Proteomes" id="UP001596042">
    <property type="component" value="Unassembled WGS sequence"/>
</dbReference>
<evidence type="ECO:0000256" key="10">
    <source>
        <dbReference type="ARBA" id="ARBA00048975"/>
    </source>
</evidence>
<organism evidence="12 13">
    <name type="scientific">Daeguia caeni</name>
    <dbReference type="NCBI Taxonomy" id="439612"/>
    <lineage>
        <taxon>Bacteria</taxon>
        <taxon>Pseudomonadati</taxon>
        <taxon>Pseudomonadota</taxon>
        <taxon>Alphaproteobacteria</taxon>
        <taxon>Hyphomicrobiales</taxon>
        <taxon>Brucellaceae</taxon>
        <taxon>Daeguia</taxon>
    </lineage>
</organism>
<evidence type="ECO:0000256" key="11">
    <source>
        <dbReference type="NCBIfam" id="TIGR00215"/>
    </source>
</evidence>